<comment type="caution">
    <text evidence="5">The sequence shown here is derived from an EMBL/GenBank/DDBJ whole genome shotgun (WGS) entry which is preliminary data.</text>
</comment>
<accession>A0AAW1KUS5</accession>
<name>A0AAW1KUS5_SAPOF</name>
<protein>
    <recommendedName>
        <fullName evidence="7">Piriformospora indica-insensitive protein 2</fullName>
    </recommendedName>
</protein>
<evidence type="ECO:0000256" key="4">
    <source>
        <dbReference type="SAM" id="SignalP"/>
    </source>
</evidence>
<dbReference type="PROSITE" id="PS51450">
    <property type="entry name" value="LRR"/>
    <property type="match status" value="2"/>
</dbReference>
<dbReference type="PANTHER" id="PTHR48004">
    <property type="entry name" value="OS01G0149700 PROTEIN"/>
    <property type="match status" value="1"/>
</dbReference>
<sequence length="480" mass="52004">MTSSSPSPFLLTTSFFFFFFITLTHQQQPSPTATTQPQPLNSAESNSVYLALYSLNPDTPWRTLYPDDGDLCFSPPHGVVCSYFNDTVSLTTHITELNFGYVSDASPNPACSPRATFPLSSLSSFPHLRKLFFYRCFTSSPVSLPALDRVVLGSVSEIEEIVFMENSALVGSIQGQFGNFTSLRRFILTGSNVSGGIPDEITKLPSVEQITISGNRNLGKGISVNVGNLKKLKILDLSGNNLEGSIPNSLGQNGNLIKLDLSYNNLSGEIPENLGNLQSLEFLDLGFNKFGNFGVPMFLGKLHKLKEVHLSGNLLGGVIPEIWENLGGILGIGLSGVGLIGNIPSSMGVYLRNVSYIMLDNNKLDGELPKEFELLDNLNEVNLRNNHLSGKIPFSVKFVAKVGRKLKVEGNSGICIDKSMRWSVDKIGSGLSGLNTCNSTTNDGISNSALFVSGGYLLQGHFGHLLCGLLCGWLVLFLVF</sequence>
<feature type="transmembrane region" description="Helical" evidence="3">
    <location>
        <begin position="456"/>
        <end position="479"/>
    </location>
</feature>
<reference evidence="5" key="1">
    <citation type="submission" date="2024-03" db="EMBL/GenBank/DDBJ databases">
        <title>WGS assembly of Saponaria officinalis var. Norfolk2.</title>
        <authorList>
            <person name="Jenkins J."/>
            <person name="Shu S."/>
            <person name="Grimwood J."/>
            <person name="Barry K."/>
            <person name="Goodstein D."/>
            <person name="Schmutz J."/>
            <person name="Leebens-Mack J."/>
            <person name="Osbourn A."/>
        </authorList>
    </citation>
    <scope>NUCLEOTIDE SEQUENCE [LARGE SCALE GENOMIC DNA]</scope>
    <source>
        <strain evidence="5">JIC</strain>
    </source>
</reference>
<proteinExistence type="predicted"/>
<evidence type="ECO:0008006" key="7">
    <source>
        <dbReference type="Google" id="ProtNLM"/>
    </source>
</evidence>
<keyword evidence="4" id="KW-0732">Signal</keyword>
<organism evidence="5 6">
    <name type="scientific">Saponaria officinalis</name>
    <name type="common">Common soapwort</name>
    <name type="synonym">Lychnis saponaria</name>
    <dbReference type="NCBI Taxonomy" id="3572"/>
    <lineage>
        <taxon>Eukaryota</taxon>
        <taxon>Viridiplantae</taxon>
        <taxon>Streptophyta</taxon>
        <taxon>Embryophyta</taxon>
        <taxon>Tracheophyta</taxon>
        <taxon>Spermatophyta</taxon>
        <taxon>Magnoliopsida</taxon>
        <taxon>eudicotyledons</taxon>
        <taxon>Gunneridae</taxon>
        <taxon>Pentapetalae</taxon>
        <taxon>Caryophyllales</taxon>
        <taxon>Caryophyllaceae</taxon>
        <taxon>Caryophylleae</taxon>
        <taxon>Saponaria</taxon>
    </lineage>
</organism>
<dbReference type="Pfam" id="PF00560">
    <property type="entry name" value="LRR_1"/>
    <property type="match status" value="2"/>
</dbReference>
<dbReference type="AlphaFoldDB" id="A0AAW1KUS5"/>
<keyword evidence="2" id="KW-0677">Repeat</keyword>
<keyword evidence="6" id="KW-1185">Reference proteome</keyword>
<keyword evidence="3" id="KW-0472">Membrane</keyword>
<dbReference type="InterPro" id="IPR003591">
    <property type="entry name" value="Leu-rich_rpt_typical-subtyp"/>
</dbReference>
<evidence type="ECO:0000313" key="6">
    <source>
        <dbReference type="Proteomes" id="UP001443914"/>
    </source>
</evidence>
<dbReference type="EMBL" id="JBDFQZ010000005">
    <property type="protein sequence ID" value="KAK9726415.1"/>
    <property type="molecule type" value="Genomic_DNA"/>
</dbReference>
<feature type="chain" id="PRO_5043844767" description="Piriformospora indica-insensitive protein 2" evidence="4">
    <location>
        <begin position="27"/>
        <end position="480"/>
    </location>
</feature>
<evidence type="ECO:0000313" key="5">
    <source>
        <dbReference type="EMBL" id="KAK9726415.1"/>
    </source>
</evidence>
<keyword evidence="1" id="KW-0433">Leucine-rich repeat</keyword>
<evidence type="ECO:0000256" key="1">
    <source>
        <dbReference type="ARBA" id="ARBA00022614"/>
    </source>
</evidence>
<keyword evidence="3" id="KW-1133">Transmembrane helix</keyword>
<dbReference type="InterPro" id="IPR052941">
    <property type="entry name" value="StomDev_PlantInt_Reg"/>
</dbReference>
<dbReference type="Proteomes" id="UP001443914">
    <property type="component" value="Unassembled WGS sequence"/>
</dbReference>
<evidence type="ECO:0000256" key="2">
    <source>
        <dbReference type="ARBA" id="ARBA00022737"/>
    </source>
</evidence>
<dbReference type="InterPro" id="IPR001611">
    <property type="entry name" value="Leu-rich_rpt"/>
</dbReference>
<dbReference type="Pfam" id="PF13855">
    <property type="entry name" value="LRR_8"/>
    <property type="match status" value="1"/>
</dbReference>
<feature type="signal peptide" evidence="4">
    <location>
        <begin position="1"/>
        <end position="26"/>
    </location>
</feature>
<gene>
    <name evidence="5" type="ORF">RND81_05G213500</name>
</gene>
<dbReference type="InterPro" id="IPR032675">
    <property type="entry name" value="LRR_dom_sf"/>
</dbReference>
<keyword evidence="3" id="KW-0812">Transmembrane</keyword>
<dbReference type="PANTHER" id="PTHR48004:SF59">
    <property type="entry name" value="LEUCINE-RICH REPEAT-CONTAINING N-TERMINAL PLANT-TYPE DOMAIN-CONTAINING PROTEIN"/>
    <property type="match status" value="1"/>
</dbReference>
<dbReference type="Gene3D" id="3.80.10.10">
    <property type="entry name" value="Ribonuclease Inhibitor"/>
    <property type="match status" value="1"/>
</dbReference>
<dbReference type="SUPFAM" id="SSF52058">
    <property type="entry name" value="L domain-like"/>
    <property type="match status" value="1"/>
</dbReference>
<dbReference type="SMART" id="SM00369">
    <property type="entry name" value="LRR_TYP"/>
    <property type="match status" value="4"/>
</dbReference>
<dbReference type="FunFam" id="3.80.10.10:FF:000383">
    <property type="entry name" value="Leucine-rich repeat receptor protein kinase EMS1"/>
    <property type="match status" value="1"/>
</dbReference>
<evidence type="ECO:0000256" key="3">
    <source>
        <dbReference type="SAM" id="Phobius"/>
    </source>
</evidence>